<organism evidence="7 8">
    <name type="scientific">Ilex paraguariensis</name>
    <name type="common">yerba mate</name>
    <dbReference type="NCBI Taxonomy" id="185542"/>
    <lineage>
        <taxon>Eukaryota</taxon>
        <taxon>Viridiplantae</taxon>
        <taxon>Streptophyta</taxon>
        <taxon>Embryophyta</taxon>
        <taxon>Tracheophyta</taxon>
        <taxon>Spermatophyta</taxon>
        <taxon>Magnoliopsida</taxon>
        <taxon>eudicotyledons</taxon>
        <taxon>Gunneridae</taxon>
        <taxon>Pentapetalae</taxon>
        <taxon>asterids</taxon>
        <taxon>campanulids</taxon>
        <taxon>Aquifoliales</taxon>
        <taxon>Aquifoliaceae</taxon>
        <taxon>Ilex</taxon>
    </lineage>
</organism>
<reference evidence="7 8" key="1">
    <citation type="submission" date="2024-02" db="EMBL/GenBank/DDBJ databases">
        <authorList>
            <person name="Vignale AGUSTIN F."/>
            <person name="Sosa J E."/>
            <person name="Modenutti C."/>
        </authorList>
    </citation>
    <scope>NUCLEOTIDE SEQUENCE [LARGE SCALE GENOMIC DNA]</scope>
</reference>
<dbReference type="PANTHER" id="PTHR31429">
    <property type="entry name" value="WRKY TRANSCRIPTION FACTOR 36-RELATED"/>
    <property type="match status" value="1"/>
</dbReference>
<accession>A0ABC8UTE8</accession>
<proteinExistence type="predicted"/>
<keyword evidence="8" id="KW-1185">Reference proteome</keyword>
<dbReference type="SUPFAM" id="SSF118290">
    <property type="entry name" value="WRKY DNA-binding domain"/>
    <property type="match status" value="1"/>
</dbReference>
<name>A0ABC8UTE8_9AQUA</name>
<evidence type="ECO:0000256" key="2">
    <source>
        <dbReference type="ARBA" id="ARBA00023015"/>
    </source>
</evidence>
<dbReference type="InterPro" id="IPR044810">
    <property type="entry name" value="WRKY_plant"/>
</dbReference>
<keyword evidence="4" id="KW-0804">Transcription</keyword>
<dbReference type="AlphaFoldDB" id="A0ABC8UTE8"/>
<dbReference type="InterPro" id="IPR003657">
    <property type="entry name" value="WRKY_dom"/>
</dbReference>
<keyword evidence="3" id="KW-0238">DNA-binding</keyword>
<evidence type="ECO:0000313" key="8">
    <source>
        <dbReference type="Proteomes" id="UP001642360"/>
    </source>
</evidence>
<dbReference type="Pfam" id="PF03106">
    <property type="entry name" value="WRKY"/>
    <property type="match status" value="1"/>
</dbReference>
<sequence length="169" mass="19821">MHLYAYNHFFSHLWFPNSHSSKLNPIQPTTMEEFTYKEKVGNLQSELQRLGKENENLRFILEVMTSGCKILQAQLQNIKEDQIRSVLIENEPRYDSEKRGRTHVSVTKPSQIFFRTDPNDKSLMVNDGFQWRKYGQKVTKDNPSPRAYYRCSMAPSCPAKKKVYSNPLL</sequence>
<feature type="domain" description="WRKY" evidence="6">
    <location>
        <begin position="120"/>
        <end position="163"/>
    </location>
</feature>
<dbReference type="GO" id="GO:0005634">
    <property type="term" value="C:nucleus"/>
    <property type="evidence" value="ECO:0007669"/>
    <property type="project" value="UniProtKB-SubCell"/>
</dbReference>
<dbReference type="Proteomes" id="UP001642360">
    <property type="component" value="Unassembled WGS sequence"/>
</dbReference>
<evidence type="ECO:0000313" key="7">
    <source>
        <dbReference type="EMBL" id="CAK9184336.1"/>
    </source>
</evidence>
<gene>
    <name evidence="7" type="ORF">ILEXP_LOCUS54642</name>
</gene>
<dbReference type="Gene3D" id="2.20.25.80">
    <property type="entry name" value="WRKY domain"/>
    <property type="match status" value="1"/>
</dbReference>
<keyword evidence="2" id="KW-0805">Transcription regulation</keyword>
<evidence type="ECO:0000256" key="5">
    <source>
        <dbReference type="ARBA" id="ARBA00023242"/>
    </source>
</evidence>
<dbReference type="InterPro" id="IPR036576">
    <property type="entry name" value="WRKY_dom_sf"/>
</dbReference>
<evidence type="ECO:0000256" key="3">
    <source>
        <dbReference type="ARBA" id="ARBA00023125"/>
    </source>
</evidence>
<comment type="subcellular location">
    <subcellularLocation>
        <location evidence="1">Nucleus</location>
    </subcellularLocation>
</comment>
<comment type="caution">
    <text evidence="7">The sequence shown here is derived from an EMBL/GenBank/DDBJ whole genome shotgun (WGS) entry which is preliminary data.</text>
</comment>
<keyword evidence="5" id="KW-0539">Nucleus</keyword>
<dbReference type="GO" id="GO:0003677">
    <property type="term" value="F:DNA binding"/>
    <property type="evidence" value="ECO:0007669"/>
    <property type="project" value="UniProtKB-KW"/>
</dbReference>
<protein>
    <recommendedName>
        <fullName evidence="6">WRKY domain-containing protein</fullName>
    </recommendedName>
</protein>
<dbReference type="SMART" id="SM00774">
    <property type="entry name" value="WRKY"/>
    <property type="match status" value="1"/>
</dbReference>
<dbReference type="EMBL" id="CAUOFW020008938">
    <property type="protein sequence ID" value="CAK9184336.1"/>
    <property type="molecule type" value="Genomic_DNA"/>
</dbReference>
<evidence type="ECO:0000256" key="4">
    <source>
        <dbReference type="ARBA" id="ARBA00023163"/>
    </source>
</evidence>
<evidence type="ECO:0000256" key="1">
    <source>
        <dbReference type="ARBA" id="ARBA00004123"/>
    </source>
</evidence>
<dbReference type="PROSITE" id="PS50811">
    <property type="entry name" value="WRKY"/>
    <property type="match status" value="1"/>
</dbReference>
<dbReference type="PANTHER" id="PTHR31429:SF38">
    <property type="entry name" value="WRKY TRANSCRIPTION FACTOR 40-RELATED"/>
    <property type="match status" value="1"/>
</dbReference>
<evidence type="ECO:0000259" key="6">
    <source>
        <dbReference type="PROSITE" id="PS50811"/>
    </source>
</evidence>